<comment type="caution">
    <text evidence="1">The sequence shown here is derived from an EMBL/GenBank/DDBJ whole genome shotgun (WGS) entry which is preliminary data.</text>
</comment>
<gene>
    <name evidence="1" type="ORF">CDAR_494141</name>
</gene>
<dbReference type="EMBL" id="BPLQ01009817">
    <property type="protein sequence ID" value="GIY46767.1"/>
    <property type="molecule type" value="Genomic_DNA"/>
</dbReference>
<organism evidence="1 2">
    <name type="scientific">Caerostris darwini</name>
    <dbReference type="NCBI Taxonomy" id="1538125"/>
    <lineage>
        <taxon>Eukaryota</taxon>
        <taxon>Metazoa</taxon>
        <taxon>Ecdysozoa</taxon>
        <taxon>Arthropoda</taxon>
        <taxon>Chelicerata</taxon>
        <taxon>Arachnida</taxon>
        <taxon>Araneae</taxon>
        <taxon>Araneomorphae</taxon>
        <taxon>Entelegynae</taxon>
        <taxon>Araneoidea</taxon>
        <taxon>Araneidae</taxon>
        <taxon>Caerostris</taxon>
    </lineage>
</organism>
<evidence type="ECO:0000313" key="2">
    <source>
        <dbReference type="Proteomes" id="UP001054837"/>
    </source>
</evidence>
<dbReference type="GO" id="GO:0071897">
    <property type="term" value="P:DNA biosynthetic process"/>
    <property type="evidence" value="ECO:0007669"/>
    <property type="project" value="UniProtKB-ARBA"/>
</dbReference>
<protein>
    <recommendedName>
        <fullName evidence="3">Reverse transcriptase</fullName>
    </recommendedName>
</protein>
<evidence type="ECO:0000313" key="1">
    <source>
        <dbReference type="EMBL" id="GIY46767.1"/>
    </source>
</evidence>
<sequence length="114" mass="13112">MILADIEPICEQKKEDFVNVIHEGMVTNINWEEKLDLNHLNQNDKTKLLTLLDRYKSVFAQSVSDLGSCDIVQHEINLTGKLPIRQKPYRVPYALKSEMKHQINTLLDAGIIQP</sequence>
<name>A0AAV4TPT9_9ARAC</name>
<proteinExistence type="predicted"/>
<dbReference type="Proteomes" id="UP001054837">
    <property type="component" value="Unassembled WGS sequence"/>
</dbReference>
<evidence type="ECO:0008006" key="3">
    <source>
        <dbReference type="Google" id="ProtNLM"/>
    </source>
</evidence>
<dbReference type="InterPro" id="IPR043502">
    <property type="entry name" value="DNA/RNA_pol_sf"/>
</dbReference>
<keyword evidence="2" id="KW-1185">Reference proteome</keyword>
<accession>A0AAV4TPT9</accession>
<dbReference type="AlphaFoldDB" id="A0AAV4TPT9"/>
<reference evidence="1 2" key="1">
    <citation type="submission" date="2021-06" db="EMBL/GenBank/DDBJ databases">
        <title>Caerostris darwini draft genome.</title>
        <authorList>
            <person name="Kono N."/>
            <person name="Arakawa K."/>
        </authorList>
    </citation>
    <scope>NUCLEOTIDE SEQUENCE [LARGE SCALE GENOMIC DNA]</scope>
</reference>
<dbReference type="Gene3D" id="3.10.10.10">
    <property type="entry name" value="HIV Type 1 Reverse Transcriptase, subunit A, domain 1"/>
    <property type="match status" value="1"/>
</dbReference>
<dbReference type="SUPFAM" id="SSF56672">
    <property type="entry name" value="DNA/RNA polymerases"/>
    <property type="match status" value="1"/>
</dbReference>